<gene>
    <name evidence="5" type="ORF">AB8S09_10280</name>
</gene>
<evidence type="ECO:0000259" key="4">
    <source>
        <dbReference type="PROSITE" id="PS50893"/>
    </source>
</evidence>
<dbReference type="InterPro" id="IPR003593">
    <property type="entry name" value="AAA+_ATPase"/>
</dbReference>
<dbReference type="RefSeq" id="WP_294181760.1">
    <property type="nucleotide sequence ID" value="NZ_JBGFFE010000014.1"/>
</dbReference>
<organism evidence="5 6">
    <name type="scientific">Clostridium lapidicellarium</name>
    <dbReference type="NCBI Taxonomy" id="3240931"/>
    <lineage>
        <taxon>Bacteria</taxon>
        <taxon>Bacillati</taxon>
        <taxon>Bacillota</taxon>
        <taxon>Clostridia</taxon>
        <taxon>Eubacteriales</taxon>
        <taxon>Clostridiaceae</taxon>
        <taxon>Clostridium</taxon>
    </lineage>
</organism>
<dbReference type="SUPFAM" id="SSF52540">
    <property type="entry name" value="P-loop containing nucleoside triphosphate hydrolases"/>
    <property type="match status" value="1"/>
</dbReference>
<dbReference type="InterPro" id="IPR027417">
    <property type="entry name" value="P-loop_NTPase"/>
</dbReference>
<keyword evidence="1" id="KW-0813">Transport</keyword>
<dbReference type="Proteomes" id="UP001565220">
    <property type="component" value="Unassembled WGS sequence"/>
</dbReference>
<dbReference type="PANTHER" id="PTHR42939:SF1">
    <property type="entry name" value="ABC TRANSPORTER ATP-BINDING PROTEIN ALBC-RELATED"/>
    <property type="match status" value="1"/>
</dbReference>
<name>A0ABV4DYP8_9CLOT</name>
<dbReference type="InterPro" id="IPR003439">
    <property type="entry name" value="ABC_transporter-like_ATP-bd"/>
</dbReference>
<dbReference type="PROSITE" id="PS50893">
    <property type="entry name" value="ABC_TRANSPORTER_2"/>
    <property type="match status" value="1"/>
</dbReference>
<dbReference type="Pfam" id="PF00005">
    <property type="entry name" value="ABC_tran"/>
    <property type="match status" value="1"/>
</dbReference>
<keyword evidence="3 5" id="KW-0067">ATP-binding</keyword>
<proteinExistence type="predicted"/>
<dbReference type="Gene3D" id="3.40.50.300">
    <property type="entry name" value="P-loop containing nucleotide triphosphate hydrolases"/>
    <property type="match status" value="1"/>
</dbReference>
<evidence type="ECO:0000313" key="6">
    <source>
        <dbReference type="Proteomes" id="UP001565220"/>
    </source>
</evidence>
<feature type="domain" description="ABC transporter" evidence="4">
    <location>
        <begin position="5"/>
        <end position="227"/>
    </location>
</feature>
<evidence type="ECO:0000313" key="5">
    <source>
        <dbReference type="EMBL" id="MEY8764021.1"/>
    </source>
</evidence>
<dbReference type="GO" id="GO:0005524">
    <property type="term" value="F:ATP binding"/>
    <property type="evidence" value="ECO:0007669"/>
    <property type="project" value="UniProtKB-KW"/>
</dbReference>
<dbReference type="EMBL" id="JBGFFE010000014">
    <property type="protein sequence ID" value="MEY8764021.1"/>
    <property type="molecule type" value="Genomic_DNA"/>
</dbReference>
<dbReference type="InterPro" id="IPR051782">
    <property type="entry name" value="ABC_Transporter_VariousFunc"/>
</dbReference>
<reference evidence="5 6" key="1">
    <citation type="submission" date="2024-08" db="EMBL/GenBank/DDBJ databases">
        <title>Clostridium lapicellarii sp. nov., and Clostridium renhuaiense sp. nov., two species isolated from the mud in a fermentation cellar used for producing sauce-flavour Chinese liquors.</title>
        <authorList>
            <person name="Yang F."/>
            <person name="Wang H."/>
            <person name="Chen L.Q."/>
            <person name="Zhou N."/>
            <person name="Lu J.J."/>
            <person name="Pu X.X."/>
            <person name="Wan B."/>
            <person name="Wang L."/>
            <person name="Liu S.J."/>
        </authorList>
    </citation>
    <scope>NUCLEOTIDE SEQUENCE [LARGE SCALE GENOMIC DNA]</scope>
    <source>
        <strain evidence="5 6">MT-113</strain>
    </source>
</reference>
<protein>
    <submittedName>
        <fullName evidence="5">ABC transporter ATP-binding protein</fullName>
    </submittedName>
</protein>
<accession>A0ABV4DYP8</accession>
<comment type="caution">
    <text evidence="5">The sequence shown here is derived from an EMBL/GenBank/DDBJ whole genome shotgun (WGS) entry which is preliminary data.</text>
</comment>
<dbReference type="PANTHER" id="PTHR42939">
    <property type="entry name" value="ABC TRANSPORTER ATP-BINDING PROTEIN ALBC-RELATED"/>
    <property type="match status" value="1"/>
</dbReference>
<keyword evidence="6" id="KW-1185">Reference proteome</keyword>
<evidence type="ECO:0000256" key="1">
    <source>
        <dbReference type="ARBA" id="ARBA00022448"/>
    </source>
</evidence>
<dbReference type="SMART" id="SM00382">
    <property type="entry name" value="AAA"/>
    <property type="match status" value="1"/>
</dbReference>
<keyword evidence="2" id="KW-0547">Nucleotide-binding</keyword>
<sequence length="231" mass="26399">METILKCTDLKKSYFRKTALNGLNLEIKKGRITGLLGPNGSGKTTFLKIIAGILRPSSGEILINGNRPGIKTKAQVSYLPDRDYLYKWMRISDAVNFFDDMYDDFDKEKAGEMLKFMNLSEDSKVRELSKGMSEKLYLTLVLSRKSQLYVLDEPLGGVDPTTREKILDAILKNYTEESSILITTHLVSDIERLFDDVAFISEGRIVLFGNAEELRSERKMSIDEIYREVFR</sequence>
<evidence type="ECO:0000256" key="3">
    <source>
        <dbReference type="ARBA" id="ARBA00022840"/>
    </source>
</evidence>
<evidence type="ECO:0000256" key="2">
    <source>
        <dbReference type="ARBA" id="ARBA00022741"/>
    </source>
</evidence>
<dbReference type="CDD" id="cd03230">
    <property type="entry name" value="ABC_DR_subfamily_A"/>
    <property type="match status" value="1"/>
</dbReference>